<evidence type="ECO:0000259" key="1">
    <source>
        <dbReference type="PROSITE" id="PS51183"/>
    </source>
</evidence>
<evidence type="ECO:0000313" key="3">
    <source>
        <dbReference type="Proteomes" id="UP000193411"/>
    </source>
</evidence>
<dbReference type="AlphaFoldDB" id="A0A1Y2HVN8"/>
<feature type="non-terminal residue" evidence="2">
    <location>
        <position position="1"/>
    </location>
</feature>
<dbReference type="Pfam" id="PF02375">
    <property type="entry name" value="JmjN"/>
    <property type="match status" value="1"/>
</dbReference>
<dbReference type="Proteomes" id="UP000193411">
    <property type="component" value="Unassembled WGS sequence"/>
</dbReference>
<dbReference type="SMART" id="SM00545">
    <property type="entry name" value="JmjN"/>
    <property type="match status" value="1"/>
</dbReference>
<feature type="non-terminal residue" evidence="2">
    <location>
        <position position="91"/>
    </location>
</feature>
<name>A0A1Y2HVN8_9FUNG</name>
<organism evidence="2 3">
    <name type="scientific">Catenaria anguillulae PL171</name>
    <dbReference type="NCBI Taxonomy" id="765915"/>
    <lineage>
        <taxon>Eukaryota</taxon>
        <taxon>Fungi</taxon>
        <taxon>Fungi incertae sedis</taxon>
        <taxon>Blastocladiomycota</taxon>
        <taxon>Blastocladiomycetes</taxon>
        <taxon>Blastocladiales</taxon>
        <taxon>Catenariaceae</taxon>
        <taxon>Catenaria</taxon>
    </lineage>
</organism>
<dbReference type="Gene3D" id="2.60.120.650">
    <property type="entry name" value="Cupin"/>
    <property type="match status" value="1"/>
</dbReference>
<evidence type="ECO:0000313" key="2">
    <source>
        <dbReference type="EMBL" id="ORZ38687.1"/>
    </source>
</evidence>
<keyword evidence="3" id="KW-1185">Reference proteome</keyword>
<dbReference type="EMBL" id="MCFL01000008">
    <property type="protein sequence ID" value="ORZ38687.1"/>
    <property type="molecule type" value="Genomic_DNA"/>
</dbReference>
<reference evidence="2 3" key="1">
    <citation type="submission" date="2016-07" db="EMBL/GenBank/DDBJ databases">
        <title>Pervasive Adenine N6-methylation of Active Genes in Fungi.</title>
        <authorList>
            <consortium name="DOE Joint Genome Institute"/>
            <person name="Mondo S.J."/>
            <person name="Dannebaum R.O."/>
            <person name="Kuo R.C."/>
            <person name="Labutti K."/>
            <person name="Haridas S."/>
            <person name="Kuo A."/>
            <person name="Salamov A."/>
            <person name="Ahrendt S.R."/>
            <person name="Lipzen A."/>
            <person name="Sullivan W."/>
            <person name="Andreopoulos W.B."/>
            <person name="Clum A."/>
            <person name="Lindquist E."/>
            <person name="Daum C."/>
            <person name="Ramamoorthy G.K."/>
            <person name="Gryganskyi A."/>
            <person name="Culley D."/>
            <person name="Magnuson J.K."/>
            <person name="James T.Y."/>
            <person name="O'Malley M.A."/>
            <person name="Stajich J.E."/>
            <person name="Spatafora J.W."/>
            <person name="Visel A."/>
            <person name="Grigoriev I.V."/>
        </authorList>
    </citation>
    <scope>NUCLEOTIDE SEQUENCE [LARGE SCALE GENOMIC DNA]</scope>
    <source>
        <strain evidence="2 3">PL171</strain>
    </source>
</reference>
<proteinExistence type="predicted"/>
<accession>A0A1Y2HVN8</accession>
<gene>
    <name evidence="2" type="ORF">BCR44DRAFT_101379</name>
</gene>
<comment type="caution">
    <text evidence="2">The sequence shown here is derived from an EMBL/GenBank/DDBJ whole genome shotgun (WGS) entry which is preliminary data.</text>
</comment>
<sequence>GAPVFTPTLDQFAHHGGFDGYVQAIDRKFGHQYGIVKIIPPKEWIDSLPDIRPRLAQAVVVKPIAQHFNGGKGMFRQDNMEIKRKYPVADF</sequence>
<protein>
    <recommendedName>
        <fullName evidence="1">JmjN domain-containing protein</fullName>
    </recommendedName>
</protein>
<feature type="domain" description="JmjN" evidence="1">
    <location>
        <begin position="2"/>
        <end position="47"/>
    </location>
</feature>
<dbReference type="InterPro" id="IPR003349">
    <property type="entry name" value="JmjN"/>
</dbReference>
<dbReference type="STRING" id="765915.A0A1Y2HVN8"/>
<dbReference type="PROSITE" id="PS51183">
    <property type="entry name" value="JMJN"/>
    <property type="match status" value="1"/>
</dbReference>
<dbReference type="OrthoDB" id="9547406at2759"/>